<protein>
    <submittedName>
        <fullName evidence="6">UDP-glucose dehydrogenase</fullName>
    </submittedName>
</protein>
<organism evidence="6 7">
    <name type="scientific">Sandaracinus amylolyticus</name>
    <dbReference type="NCBI Taxonomy" id="927083"/>
    <lineage>
        <taxon>Bacteria</taxon>
        <taxon>Pseudomonadati</taxon>
        <taxon>Myxococcota</taxon>
        <taxon>Polyangia</taxon>
        <taxon>Polyangiales</taxon>
        <taxon>Sandaracinaceae</taxon>
        <taxon>Sandaracinus</taxon>
    </lineage>
</organism>
<evidence type="ECO:0000256" key="3">
    <source>
        <dbReference type="ARBA" id="ARBA00023027"/>
    </source>
</evidence>
<dbReference type="Pfam" id="PF00984">
    <property type="entry name" value="UDPG_MGDP_dh"/>
    <property type="match status" value="1"/>
</dbReference>
<dbReference type="InterPro" id="IPR001732">
    <property type="entry name" value="UDP-Glc/GDP-Man_DH_N"/>
</dbReference>
<dbReference type="SUPFAM" id="SSF52413">
    <property type="entry name" value="UDP-glucose/GDP-mannose dehydrogenase C-terminal domain"/>
    <property type="match status" value="1"/>
</dbReference>
<dbReference type="KEGG" id="samy:DB32_004134"/>
<dbReference type="PIRSF" id="PIRSF000124">
    <property type="entry name" value="UDPglc_GDPman_dh"/>
    <property type="match status" value="1"/>
</dbReference>
<evidence type="ECO:0000256" key="1">
    <source>
        <dbReference type="ARBA" id="ARBA00006601"/>
    </source>
</evidence>
<proteinExistence type="inferred from homology"/>
<dbReference type="SUPFAM" id="SSF48179">
    <property type="entry name" value="6-phosphogluconate dehydrogenase C-terminal domain-like"/>
    <property type="match status" value="1"/>
</dbReference>
<dbReference type="EMBL" id="CP011125">
    <property type="protein sequence ID" value="AKF06985.1"/>
    <property type="molecule type" value="Genomic_DNA"/>
</dbReference>
<dbReference type="AlphaFoldDB" id="A0A0F6YIF8"/>
<dbReference type="STRING" id="927083.DB32_004134"/>
<dbReference type="InterPro" id="IPR036291">
    <property type="entry name" value="NAD(P)-bd_dom_sf"/>
</dbReference>
<keyword evidence="2" id="KW-0560">Oxidoreductase</keyword>
<dbReference type="Pfam" id="PF03721">
    <property type="entry name" value="UDPG_MGDP_dh_N"/>
    <property type="match status" value="1"/>
</dbReference>
<evidence type="ECO:0000259" key="5">
    <source>
        <dbReference type="SMART" id="SM00984"/>
    </source>
</evidence>
<dbReference type="GO" id="GO:0051287">
    <property type="term" value="F:NAD binding"/>
    <property type="evidence" value="ECO:0007669"/>
    <property type="project" value="InterPro"/>
</dbReference>
<dbReference type="NCBIfam" id="TIGR03026">
    <property type="entry name" value="NDP-sugDHase"/>
    <property type="match status" value="1"/>
</dbReference>
<dbReference type="PANTHER" id="PTHR43491:SF2">
    <property type="entry name" value="UDP-N-ACETYL-D-MANNOSAMINE DEHYDROGENASE"/>
    <property type="match status" value="1"/>
</dbReference>
<dbReference type="InterPro" id="IPR014026">
    <property type="entry name" value="UDP-Glc/GDP-Man_DH_dimer"/>
</dbReference>
<dbReference type="GO" id="GO:0016628">
    <property type="term" value="F:oxidoreductase activity, acting on the CH-CH group of donors, NAD or NADP as acceptor"/>
    <property type="evidence" value="ECO:0007669"/>
    <property type="project" value="InterPro"/>
</dbReference>
<reference evidence="6 7" key="1">
    <citation type="submission" date="2015-03" db="EMBL/GenBank/DDBJ databases">
        <title>Genome assembly of Sandaracinus amylolyticus DSM 53668.</title>
        <authorList>
            <person name="Sharma G."/>
            <person name="Subramanian S."/>
        </authorList>
    </citation>
    <scope>NUCLEOTIDE SEQUENCE [LARGE SCALE GENOMIC DNA]</scope>
    <source>
        <strain evidence="6 7">DSM 53668</strain>
    </source>
</reference>
<evidence type="ECO:0000256" key="2">
    <source>
        <dbReference type="ARBA" id="ARBA00023002"/>
    </source>
</evidence>
<comment type="similarity">
    <text evidence="1 4">Belongs to the UDP-glucose/GDP-mannose dehydrogenase family.</text>
</comment>
<dbReference type="InterPro" id="IPR028359">
    <property type="entry name" value="UDP_ManNAc/GlcNAc_DH"/>
</dbReference>
<evidence type="ECO:0000313" key="6">
    <source>
        <dbReference type="EMBL" id="AKF06985.1"/>
    </source>
</evidence>
<dbReference type="InterPro" id="IPR017476">
    <property type="entry name" value="UDP-Glc/GDP-Man"/>
</dbReference>
<feature type="domain" description="UDP-glucose/GDP-mannose dehydrogenase C-terminal" evidence="5">
    <location>
        <begin position="315"/>
        <end position="415"/>
    </location>
</feature>
<keyword evidence="3" id="KW-0520">NAD</keyword>
<dbReference type="InterPro" id="IPR008927">
    <property type="entry name" value="6-PGluconate_DH-like_C_sf"/>
</dbReference>
<keyword evidence="7" id="KW-1185">Reference proteome</keyword>
<sequence length="427" mass="46621">MKSNEKIVVVGLGYVGLPVALAFARQFEGVVGFDISQRRIDELVKGIDRTNEVDPAELKRSTIRFTADPATITDGTFFVVTVPTPIDENRQPDLTPVVKASESVGKLLKPGAIVVYESTVYPGVTEDICAPILQRVSGLSRDQFRLGYSPERINPGDKQHTLETTTKVVSGEDAETLERVAKAYEAIIPAGVHRAPSIKVAEAAKVIENTQRDLNIALMNELALIFDRLGIRTRDVLEAAGTKWNFLKFQPGLVGGHCIGVDPYYLTSKAQSVGYHPEVILAGRRINDGMGAYIAQRTVKLLIGAGVAVKGAKVGILGLTFKENVPDLRNSRVPDIIAELKQFGVEPLIHDPRAEAEEAQHEYGLELSSLEKFRDLDVLILAVAHREYLELSGPAISRHVRDGGIVVDVKSALDASKLPRGLTYWCL</sequence>
<dbReference type="SMART" id="SM00984">
    <property type="entry name" value="UDPG_MGDP_dh_C"/>
    <property type="match status" value="1"/>
</dbReference>
<dbReference type="InterPro" id="IPR036220">
    <property type="entry name" value="UDP-Glc/GDP-Man_DH_C_sf"/>
</dbReference>
<dbReference type="Pfam" id="PF03720">
    <property type="entry name" value="UDPG_MGDP_dh_C"/>
    <property type="match status" value="1"/>
</dbReference>
<accession>A0A0F6YIF8</accession>
<dbReference type="PIRSF" id="PIRSF500136">
    <property type="entry name" value="UDP_ManNAc_DH"/>
    <property type="match status" value="1"/>
</dbReference>
<dbReference type="GO" id="GO:0000271">
    <property type="term" value="P:polysaccharide biosynthetic process"/>
    <property type="evidence" value="ECO:0007669"/>
    <property type="project" value="InterPro"/>
</dbReference>
<evidence type="ECO:0000256" key="4">
    <source>
        <dbReference type="PIRNR" id="PIRNR000124"/>
    </source>
</evidence>
<name>A0A0F6YIF8_9BACT</name>
<gene>
    <name evidence="6" type="ORF">DB32_004134</name>
</gene>
<dbReference type="PANTHER" id="PTHR43491">
    <property type="entry name" value="UDP-N-ACETYL-D-MANNOSAMINE DEHYDROGENASE"/>
    <property type="match status" value="1"/>
</dbReference>
<dbReference type="OrthoDB" id="9803238at2"/>
<evidence type="ECO:0000313" key="7">
    <source>
        <dbReference type="Proteomes" id="UP000034883"/>
    </source>
</evidence>
<dbReference type="SUPFAM" id="SSF51735">
    <property type="entry name" value="NAD(P)-binding Rossmann-fold domains"/>
    <property type="match status" value="1"/>
</dbReference>
<dbReference type="Gene3D" id="3.40.50.720">
    <property type="entry name" value="NAD(P)-binding Rossmann-like Domain"/>
    <property type="match status" value="2"/>
</dbReference>
<dbReference type="Proteomes" id="UP000034883">
    <property type="component" value="Chromosome"/>
</dbReference>
<dbReference type="InterPro" id="IPR014027">
    <property type="entry name" value="UDP-Glc/GDP-Man_DH_C"/>
</dbReference>
<dbReference type="RefSeq" id="WP_053234298.1">
    <property type="nucleotide sequence ID" value="NZ_CP011125.1"/>
</dbReference>
<dbReference type="GO" id="GO:0016616">
    <property type="term" value="F:oxidoreductase activity, acting on the CH-OH group of donors, NAD or NADP as acceptor"/>
    <property type="evidence" value="ECO:0007669"/>
    <property type="project" value="InterPro"/>
</dbReference>